<dbReference type="Pfam" id="PF18014">
    <property type="entry name" value="Acetyltransf_18"/>
    <property type="match status" value="1"/>
</dbReference>
<evidence type="ECO:0000313" key="3">
    <source>
        <dbReference type="Proteomes" id="UP000627464"/>
    </source>
</evidence>
<reference evidence="3" key="1">
    <citation type="journal article" date="2019" name="Int. J. Syst. Evol. Microbiol.">
        <title>The Global Catalogue of Microorganisms (GCM) 10K type strain sequencing project: providing services to taxonomists for standard genome sequencing and annotation.</title>
        <authorList>
            <consortium name="The Broad Institute Genomics Platform"/>
            <consortium name="The Broad Institute Genome Sequencing Center for Infectious Disease"/>
            <person name="Wu L."/>
            <person name="Ma J."/>
        </authorList>
    </citation>
    <scope>NUCLEOTIDE SEQUENCE [LARGE SCALE GENOMIC DNA]</scope>
    <source>
        <strain evidence="3">CGMCC 1.12806</strain>
    </source>
</reference>
<dbReference type="Proteomes" id="UP000627464">
    <property type="component" value="Unassembled WGS sequence"/>
</dbReference>
<dbReference type="InterPro" id="IPR000182">
    <property type="entry name" value="GNAT_dom"/>
</dbReference>
<accession>A0ABQ1G3I4</accession>
<dbReference type="PROSITE" id="PS51186">
    <property type="entry name" value="GNAT"/>
    <property type="match status" value="1"/>
</dbReference>
<protein>
    <submittedName>
        <fullName evidence="2">N-acetyltransferase</fullName>
    </submittedName>
</protein>
<comment type="caution">
    <text evidence="2">The sequence shown here is derived from an EMBL/GenBank/DDBJ whole genome shotgun (WGS) entry which is preliminary data.</text>
</comment>
<dbReference type="RefSeq" id="WP_188470916.1">
    <property type="nucleotide sequence ID" value="NZ_BMFZ01000002.1"/>
</dbReference>
<dbReference type="Pfam" id="PF13673">
    <property type="entry name" value="Acetyltransf_10"/>
    <property type="match status" value="1"/>
</dbReference>
<dbReference type="EMBL" id="BMFZ01000002">
    <property type="protein sequence ID" value="GGA36687.1"/>
    <property type="molecule type" value="Genomic_DNA"/>
</dbReference>
<proteinExistence type="predicted"/>
<evidence type="ECO:0000313" key="2">
    <source>
        <dbReference type="EMBL" id="GGA36687.1"/>
    </source>
</evidence>
<dbReference type="Gene3D" id="3.40.630.90">
    <property type="match status" value="1"/>
</dbReference>
<dbReference type="CDD" id="cd04301">
    <property type="entry name" value="NAT_SF"/>
    <property type="match status" value="1"/>
</dbReference>
<evidence type="ECO:0000259" key="1">
    <source>
        <dbReference type="PROSITE" id="PS51186"/>
    </source>
</evidence>
<dbReference type="Gene3D" id="3.40.630.30">
    <property type="match status" value="1"/>
</dbReference>
<dbReference type="InterPro" id="IPR052729">
    <property type="entry name" value="Acyl/Acetyltrans_Enzymes"/>
</dbReference>
<name>A0ABQ1G3I4_9GAMM</name>
<dbReference type="PANTHER" id="PTHR47237">
    <property type="entry name" value="SLL0310 PROTEIN"/>
    <property type="match status" value="1"/>
</dbReference>
<gene>
    <name evidence="2" type="ORF">GCM10011328_09440</name>
</gene>
<sequence>MTEHTIQTTPQGASQIRLREITSTDLPACHALSQAVEWPHRLADWELAFQCGKGWVAESAGKVIGSALYWQWGSTYSTLGLVIVSPDCQGRGVGKALLNAVLAQLEGTTVRLHATPEGKPLYEKLGFVTTGSVCQHQHRELPTLAAPMLSGDCQFRRLTAENAITLAELDALSSGMQRAVLYQALFDAANLPHLETTLMLTRNGQPAGFSMLRKFGRGYTIGPVIADNLDDAKCLVAQLLNESAGQFVRLDVEGASGLSEWLEELGLPCVDRPTTMYKQGGPLVSPSGWFNFSLMSQAMG</sequence>
<dbReference type="InterPro" id="IPR016181">
    <property type="entry name" value="Acyl_CoA_acyltransferase"/>
</dbReference>
<feature type="domain" description="N-acetyltransferase" evidence="1">
    <location>
        <begin position="16"/>
        <end position="150"/>
    </location>
</feature>
<dbReference type="SUPFAM" id="SSF55729">
    <property type="entry name" value="Acyl-CoA N-acyltransferases (Nat)"/>
    <property type="match status" value="1"/>
</dbReference>
<dbReference type="PANTHER" id="PTHR47237:SF2">
    <property type="entry name" value="BLL4206 PROTEIN"/>
    <property type="match status" value="1"/>
</dbReference>
<dbReference type="InterPro" id="IPR041496">
    <property type="entry name" value="YitH/HolE_GNAT"/>
</dbReference>
<organism evidence="2 3">
    <name type="scientific">Hafnia psychrotolerans</name>
    <dbReference type="NCBI Taxonomy" id="1477018"/>
    <lineage>
        <taxon>Bacteria</taxon>
        <taxon>Pseudomonadati</taxon>
        <taxon>Pseudomonadota</taxon>
        <taxon>Gammaproteobacteria</taxon>
        <taxon>Enterobacterales</taxon>
        <taxon>Hafniaceae</taxon>
        <taxon>Hafnia</taxon>
    </lineage>
</organism>
<keyword evidence="3" id="KW-1185">Reference proteome</keyword>